<evidence type="ECO:0000256" key="5">
    <source>
        <dbReference type="ARBA" id="ARBA00022801"/>
    </source>
</evidence>
<name>A0A813ZSN7_9BILA</name>
<dbReference type="GO" id="GO:0016787">
    <property type="term" value="F:hydrolase activity"/>
    <property type="evidence" value="ECO:0007669"/>
    <property type="project" value="UniProtKB-KW"/>
</dbReference>
<comment type="similarity">
    <text evidence="10">Belongs to the AB hydrolase superfamily. ABHD14 family.</text>
</comment>
<dbReference type="PANTHER" id="PTHR46197">
    <property type="entry name" value="PROTEIN ABHD14B-LIKE"/>
    <property type="match status" value="1"/>
</dbReference>
<dbReference type="PANTHER" id="PTHR46197:SF3">
    <property type="entry name" value="AB HYDROLASE-1 DOMAIN-CONTAINING PROTEIN"/>
    <property type="match status" value="1"/>
</dbReference>
<dbReference type="GO" id="GO:0016020">
    <property type="term" value="C:membrane"/>
    <property type="evidence" value="ECO:0007669"/>
    <property type="project" value="UniProtKB-SubCell"/>
</dbReference>
<comment type="subcellular location">
    <subcellularLocation>
        <location evidence="1">Cytoplasm</location>
    </subcellularLocation>
    <subcellularLocation>
        <location evidence="2">Membrane</location>
        <topology evidence="2">Single-pass type II membrane protein</topology>
    </subcellularLocation>
</comment>
<feature type="transmembrane region" description="Helical" evidence="15">
    <location>
        <begin position="7"/>
        <end position="28"/>
    </location>
</feature>
<evidence type="ECO:0000313" key="19">
    <source>
        <dbReference type="EMBL" id="CAF3525429.1"/>
    </source>
</evidence>
<dbReference type="Proteomes" id="UP000663882">
    <property type="component" value="Unassembled WGS sequence"/>
</dbReference>
<evidence type="ECO:0000313" key="17">
    <source>
        <dbReference type="EMBL" id="CAF0903385.1"/>
    </source>
</evidence>
<keyword evidence="5" id="KW-0378">Hydrolase</keyword>
<evidence type="ECO:0000313" key="18">
    <source>
        <dbReference type="EMBL" id="CAF1029933.1"/>
    </source>
</evidence>
<feature type="domain" description="AB hydrolase-1" evidence="16">
    <location>
        <begin position="113"/>
        <end position="175"/>
    </location>
</feature>
<dbReference type="SUPFAM" id="SSF53474">
    <property type="entry name" value="alpha/beta-Hydrolases"/>
    <property type="match status" value="1"/>
</dbReference>
<evidence type="ECO:0000313" key="21">
    <source>
        <dbReference type="Proteomes" id="UP000663882"/>
    </source>
</evidence>
<organism evidence="17 21">
    <name type="scientific">Rotaria sordida</name>
    <dbReference type="NCBI Taxonomy" id="392033"/>
    <lineage>
        <taxon>Eukaryota</taxon>
        <taxon>Metazoa</taxon>
        <taxon>Spiralia</taxon>
        <taxon>Gnathifera</taxon>
        <taxon>Rotifera</taxon>
        <taxon>Eurotatoria</taxon>
        <taxon>Bdelloidea</taxon>
        <taxon>Philodinida</taxon>
        <taxon>Philodinidae</taxon>
        <taxon>Rotaria</taxon>
    </lineage>
</organism>
<comment type="caution">
    <text evidence="17">The sequence shown here is derived from an EMBL/GenBank/DDBJ whole genome shotgun (WGS) entry which is preliminary data.</text>
</comment>
<dbReference type="OrthoDB" id="284184at2759"/>
<dbReference type="Pfam" id="PF12697">
    <property type="entry name" value="Abhydrolase_6"/>
    <property type="match status" value="1"/>
</dbReference>
<evidence type="ECO:0000256" key="11">
    <source>
        <dbReference type="ARBA" id="ARBA00056841"/>
    </source>
</evidence>
<evidence type="ECO:0000256" key="14">
    <source>
        <dbReference type="SAM" id="MobiDB-lite"/>
    </source>
</evidence>
<dbReference type="Proteomes" id="UP000663823">
    <property type="component" value="Unassembled WGS sequence"/>
</dbReference>
<evidence type="ECO:0000256" key="3">
    <source>
        <dbReference type="ARBA" id="ARBA00022490"/>
    </source>
</evidence>
<proteinExistence type="inferred from homology"/>
<dbReference type="EMBL" id="CAJOBE010000046">
    <property type="protein sequence ID" value="CAF3551341.1"/>
    <property type="molecule type" value="Genomic_DNA"/>
</dbReference>
<protein>
    <recommendedName>
        <fullName evidence="12">Protein ABHD14A</fullName>
    </recommendedName>
    <alternativeName>
        <fullName evidence="13">Alpha/beta hydrolase domain-containing protein 14A</fullName>
    </alternativeName>
</protein>
<evidence type="ECO:0000256" key="15">
    <source>
        <dbReference type="SAM" id="Phobius"/>
    </source>
</evidence>
<dbReference type="EMBL" id="CAJOAX010000158">
    <property type="protein sequence ID" value="CAF3525429.1"/>
    <property type="molecule type" value="Genomic_DNA"/>
</dbReference>
<dbReference type="GO" id="GO:0005737">
    <property type="term" value="C:cytoplasm"/>
    <property type="evidence" value="ECO:0007669"/>
    <property type="project" value="UniProtKB-SubCell"/>
</dbReference>
<evidence type="ECO:0000256" key="1">
    <source>
        <dbReference type="ARBA" id="ARBA00004496"/>
    </source>
</evidence>
<keyword evidence="8 15" id="KW-0472">Membrane</keyword>
<evidence type="ECO:0000256" key="7">
    <source>
        <dbReference type="ARBA" id="ARBA00022989"/>
    </source>
</evidence>
<keyword evidence="7 15" id="KW-1133">Transmembrane helix</keyword>
<evidence type="ECO:0000256" key="2">
    <source>
        <dbReference type="ARBA" id="ARBA00004606"/>
    </source>
</evidence>
<evidence type="ECO:0000256" key="10">
    <source>
        <dbReference type="ARBA" id="ARBA00037942"/>
    </source>
</evidence>
<evidence type="ECO:0000256" key="4">
    <source>
        <dbReference type="ARBA" id="ARBA00022692"/>
    </source>
</evidence>
<evidence type="ECO:0000256" key="6">
    <source>
        <dbReference type="ARBA" id="ARBA00022968"/>
    </source>
</evidence>
<dbReference type="FunFam" id="3.40.50.1820:FF:000093">
    <property type="entry name" value="protein ABHD14A isoform X1"/>
    <property type="match status" value="1"/>
</dbReference>
<dbReference type="Proteomes" id="UP000663889">
    <property type="component" value="Unassembled WGS sequence"/>
</dbReference>
<dbReference type="AlphaFoldDB" id="A0A813ZSN7"/>
<keyword evidence="6" id="KW-0735">Signal-anchor</keyword>
<dbReference type="Proteomes" id="UP000663874">
    <property type="component" value="Unassembled WGS sequence"/>
</dbReference>
<dbReference type="EMBL" id="CAJNOU010000552">
    <property type="protein sequence ID" value="CAF1029933.1"/>
    <property type="molecule type" value="Genomic_DNA"/>
</dbReference>
<evidence type="ECO:0000256" key="8">
    <source>
        <dbReference type="ARBA" id="ARBA00023136"/>
    </source>
</evidence>
<dbReference type="EMBL" id="CAJNOO010000318">
    <property type="protein sequence ID" value="CAF0903385.1"/>
    <property type="molecule type" value="Genomic_DNA"/>
</dbReference>
<reference evidence="17" key="1">
    <citation type="submission" date="2021-02" db="EMBL/GenBank/DDBJ databases">
        <authorList>
            <person name="Nowell W R."/>
        </authorList>
    </citation>
    <scope>NUCLEOTIDE SEQUENCE</scope>
</reference>
<comment type="function">
    <text evidence="11">Possible role in granule neuron development.</text>
</comment>
<dbReference type="Gene3D" id="3.40.50.1820">
    <property type="entry name" value="alpha/beta hydrolase"/>
    <property type="match status" value="1"/>
</dbReference>
<keyword evidence="9" id="KW-0325">Glycoprotein</keyword>
<keyword evidence="3" id="KW-0963">Cytoplasm</keyword>
<evidence type="ECO:0000313" key="20">
    <source>
        <dbReference type="EMBL" id="CAF3551341.1"/>
    </source>
</evidence>
<keyword evidence="4 15" id="KW-0812">Transmembrane</keyword>
<evidence type="ECO:0000256" key="12">
    <source>
        <dbReference type="ARBA" id="ARBA00073591"/>
    </source>
</evidence>
<dbReference type="InterPro" id="IPR029058">
    <property type="entry name" value="AB_hydrolase_fold"/>
</dbReference>
<evidence type="ECO:0000256" key="9">
    <source>
        <dbReference type="ARBA" id="ARBA00023180"/>
    </source>
</evidence>
<sequence length="339" mass="38192">MIVRSTFFKLITSGIVIFGVVVLTLNYISYHQNQDNHGSVDDSNVYVVSNNNGDALIRIKADVKSNSKPAILYANNGKIDIPKVRIRTYMISMNHEQDQNVLVREAGEGNFNILLLHGQAFSSKTWEKIGTLQYLASWGYQAFAIDLPGYGNSSLPVIQETAAAQWLIRLIRSLRLSNLVIISPSMSGRFSLPYVIQSNTKQQSLRGFIPIAPVGTKKFDTNDYKQVQIPTLIVHGESDTEFQSAINNLKQIPSSEVLIIKNASHACYVQQPLEFHNGLRQFLYNVYRPIYIEQYKKRSESITTDTSLSSSIKLNDNEGKKQSKVTDNSTLNEKQHHVH</sequence>
<accession>A0A813ZSN7</accession>
<feature type="region of interest" description="Disordered" evidence="14">
    <location>
        <begin position="306"/>
        <end position="339"/>
    </location>
</feature>
<evidence type="ECO:0000259" key="16">
    <source>
        <dbReference type="Pfam" id="PF12697"/>
    </source>
</evidence>
<gene>
    <name evidence="20" type="ORF">FNK824_LOCUS972</name>
    <name evidence="19" type="ORF">OTI717_LOCUS3032</name>
    <name evidence="17" type="ORF">RFH988_LOCUS9105</name>
    <name evidence="18" type="ORF">SEV965_LOCUS12255</name>
</gene>
<dbReference type="InterPro" id="IPR000073">
    <property type="entry name" value="AB_hydrolase_1"/>
</dbReference>
<evidence type="ECO:0000256" key="13">
    <source>
        <dbReference type="ARBA" id="ARBA00079023"/>
    </source>
</evidence>